<dbReference type="InterPro" id="IPR020578">
    <property type="entry name" value="Aminotrans_V_PyrdxlP_BS"/>
</dbReference>
<keyword evidence="8" id="KW-0032">Aminotransferase</keyword>
<name>A0ABT8YX96_9SPIR</name>
<dbReference type="InterPro" id="IPR016454">
    <property type="entry name" value="Cysteine_dSase"/>
</dbReference>
<dbReference type="GO" id="GO:0008483">
    <property type="term" value="F:transaminase activity"/>
    <property type="evidence" value="ECO:0007669"/>
    <property type="project" value="UniProtKB-KW"/>
</dbReference>
<dbReference type="InterPro" id="IPR015422">
    <property type="entry name" value="PyrdxlP-dep_Trfase_small"/>
</dbReference>
<evidence type="ECO:0000313" key="9">
    <source>
        <dbReference type="Proteomes" id="UP001175147"/>
    </source>
</evidence>
<keyword evidence="4" id="KW-0663">Pyridoxal phosphate</keyword>
<evidence type="ECO:0000259" key="7">
    <source>
        <dbReference type="Pfam" id="PF00266"/>
    </source>
</evidence>
<evidence type="ECO:0000313" key="8">
    <source>
        <dbReference type="EMBL" id="MDO7020513.1"/>
    </source>
</evidence>
<reference evidence="8" key="1">
    <citation type="submission" date="2023-07" db="EMBL/GenBank/DDBJ databases">
        <title>Mucosal microbiota of week-old chicken and adult hens.</title>
        <authorList>
            <person name="Volf J."/>
            <person name="Karasova D."/>
            <person name="Crhanova M."/>
            <person name="Faldynova M."/>
            <person name="Prikrylova H."/>
            <person name="Zeman M."/>
            <person name="Babak V."/>
            <person name="Rajova J."/>
            <person name="Rychlik I."/>
        </authorList>
    </citation>
    <scope>NUCLEOTIDE SEQUENCE</scope>
    <source>
        <strain evidence="8">ET902</strain>
    </source>
</reference>
<dbReference type="InterPro" id="IPR010969">
    <property type="entry name" value="Cys_dSase-rel_unknwn_funct"/>
</dbReference>
<dbReference type="InterPro" id="IPR000192">
    <property type="entry name" value="Aminotrans_V_dom"/>
</dbReference>
<organism evidence="8 9">
    <name type="scientific">Brachyspira innocens</name>
    <dbReference type="NCBI Taxonomy" id="13264"/>
    <lineage>
        <taxon>Bacteria</taxon>
        <taxon>Pseudomonadati</taxon>
        <taxon>Spirochaetota</taxon>
        <taxon>Spirochaetia</taxon>
        <taxon>Brachyspirales</taxon>
        <taxon>Brachyspiraceae</taxon>
        <taxon>Brachyspira</taxon>
    </lineage>
</organism>
<proteinExistence type="inferred from homology"/>
<accession>A0ABT8YX96</accession>
<dbReference type="PANTHER" id="PTHR43586:SF4">
    <property type="entry name" value="ISOPENICILLIN N EPIMERASE"/>
    <property type="match status" value="1"/>
</dbReference>
<dbReference type="EC" id="2.8.1.7" evidence="3"/>
<dbReference type="PIRSF" id="PIRSF005572">
    <property type="entry name" value="NifS"/>
    <property type="match status" value="1"/>
</dbReference>
<gene>
    <name evidence="8" type="ORF">Q5M86_06980</name>
</gene>
<evidence type="ECO:0000256" key="3">
    <source>
        <dbReference type="ARBA" id="ARBA00012239"/>
    </source>
</evidence>
<evidence type="ECO:0000256" key="2">
    <source>
        <dbReference type="ARBA" id="ARBA00010447"/>
    </source>
</evidence>
<comment type="similarity">
    <text evidence="2">Belongs to the class-V pyridoxal-phosphate-dependent aminotransferase family. Csd subfamily.</text>
</comment>
<dbReference type="Pfam" id="PF00266">
    <property type="entry name" value="Aminotran_5"/>
    <property type="match status" value="1"/>
</dbReference>
<dbReference type="SUPFAM" id="SSF53383">
    <property type="entry name" value="PLP-dependent transferases"/>
    <property type="match status" value="1"/>
</dbReference>
<dbReference type="PROSITE" id="PS00595">
    <property type="entry name" value="AA_TRANSFER_CLASS_5"/>
    <property type="match status" value="1"/>
</dbReference>
<comment type="caution">
    <text evidence="8">The sequence shown here is derived from an EMBL/GenBank/DDBJ whole genome shotgun (WGS) entry which is preliminary data.</text>
</comment>
<keyword evidence="9" id="KW-1185">Reference proteome</keyword>
<dbReference type="PANTHER" id="PTHR43586">
    <property type="entry name" value="CYSTEINE DESULFURASE"/>
    <property type="match status" value="1"/>
</dbReference>
<dbReference type="Gene3D" id="3.40.640.10">
    <property type="entry name" value="Type I PLP-dependent aspartate aminotransferase-like (Major domain)"/>
    <property type="match status" value="1"/>
</dbReference>
<evidence type="ECO:0000256" key="6">
    <source>
        <dbReference type="RuleBase" id="RU004504"/>
    </source>
</evidence>
<dbReference type="NCBIfam" id="TIGR01977">
    <property type="entry name" value="am_tr_V_EF2568"/>
    <property type="match status" value="1"/>
</dbReference>
<keyword evidence="8" id="KW-0808">Transferase</keyword>
<feature type="domain" description="Aminotransferase class V" evidence="7">
    <location>
        <begin position="2"/>
        <end position="368"/>
    </location>
</feature>
<dbReference type="RefSeq" id="WP_020005627.1">
    <property type="nucleotide sequence ID" value="NZ_JAUPBL010000036.1"/>
</dbReference>
<sequence length="381" mass="42190">MIYFDNAATTLKKPDTVAKAVFEAINSFANASRGSYEASLSSERIILETRERIVKLFNGYTPNYTAFTSNSTEALNTAIKGIIQNHKDTHIITTSLEHNSVLRPLYEMQELGTELTIINADIKGQINYNDIEKNIKQNTKAIICTHASNVIGDVLDIDFIGSLCKKHNILFILDASQSAGSIDIDMKKSNIDIVCFTGHKGLMGPQGTGGLCIKKGIDIKPLKTGGSGIKTYSKTQPENMPVRLEAGTLNSHSIAGLNAALKFIEEEGVEKIRNHERQLAKYFYDEIKNIENIKFYGNYDTDKRTSIVSLNIADIDSAKISDILSSEYDIATRSGGHCAPLMHTSLNTVNQGIVRFSFSYFNTIEEIEKGINAVKEISRRF</sequence>
<evidence type="ECO:0000256" key="5">
    <source>
        <dbReference type="ARBA" id="ARBA00050776"/>
    </source>
</evidence>
<protein>
    <recommendedName>
        <fullName evidence="3">cysteine desulfurase</fullName>
        <ecNumber evidence="3">2.8.1.7</ecNumber>
    </recommendedName>
</protein>
<dbReference type="Gene3D" id="3.90.1150.10">
    <property type="entry name" value="Aspartate Aminotransferase, domain 1"/>
    <property type="match status" value="1"/>
</dbReference>
<comment type="catalytic activity">
    <reaction evidence="5">
        <text>(sulfur carrier)-H + L-cysteine = (sulfur carrier)-SH + L-alanine</text>
        <dbReference type="Rhea" id="RHEA:43892"/>
        <dbReference type="Rhea" id="RHEA-COMP:14737"/>
        <dbReference type="Rhea" id="RHEA-COMP:14739"/>
        <dbReference type="ChEBI" id="CHEBI:29917"/>
        <dbReference type="ChEBI" id="CHEBI:35235"/>
        <dbReference type="ChEBI" id="CHEBI:57972"/>
        <dbReference type="ChEBI" id="CHEBI:64428"/>
        <dbReference type="EC" id="2.8.1.7"/>
    </reaction>
</comment>
<evidence type="ECO:0000256" key="4">
    <source>
        <dbReference type="ARBA" id="ARBA00022898"/>
    </source>
</evidence>
<dbReference type="InterPro" id="IPR015424">
    <property type="entry name" value="PyrdxlP-dep_Trfase"/>
</dbReference>
<comment type="cofactor">
    <cofactor evidence="1 6">
        <name>pyridoxal 5'-phosphate</name>
        <dbReference type="ChEBI" id="CHEBI:597326"/>
    </cofactor>
</comment>
<dbReference type="InterPro" id="IPR015421">
    <property type="entry name" value="PyrdxlP-dep_Trfase_major"/>
</dbReference>
<dbReference type="Proteomes" id="UP001175147">
    <property type="component" value="Unassembled WGS sequence"/>
</dbReference>
<evidence type="ECO:0000256" key="1">
    <source>
        <dbReference type="ARBA" id="ARBA00001933"/>
    </source>
</evidence>
<dbReference type="EMBL" id="JAUPBM010000076">
    <property type="protein sequence ID" value="MDO7020513.1"/>
    <property type="molecule type" value="Genomic_DNA"/>
</dbReference>